<proteinExistence type="inferred from homology"/>
<dbReference type="OrthoDB" id="9795599at2"/>
<dbReference type="STRING" id="526227.Mesil_2769"/>
<dbReference type="PANTHER" id="PTHR35983:SF1">
    <property type="entry name" value="UPF0166 PROTEIN TM_0021"/>
    <property type="match status" value="1"/>
</dbReference>
<comment type="similarity">
    <text evidence="1">Belongs to the UPF0166 family.</text>
</comment>
<evidence type="ECO:0000256" key="1">
    <source>
        <dbReference type="ARBA" id="ARBA00010554"/>
    </source>
</evidence>
<dbReference type="HOGENOM" id="CLU_146749_0_1_0"/>
<dbReference type="PANTHER" id="PTHR35983">
    <property type="entry name" value="UPF0166 PROTEIN TM_0021"/>
    <property type="match status" value="1"/>
</dbReference>
<dbReference type="Gene3D" id="3.30.70.120">
    <property type="match status" value="1"/>
</dbReference>
<gene>
    <name evidence="2" type="ordered locus">Mesil_2769</name>
</gene>
<evidence type="ECO:0000313" key="3">
    <source>
        <dbReference type="Proteomes" id="UP000001916"/>
    </source>
</evidence>
<organism evidence="2 3">
    <name type="scientific">Allomeiothermus silvanus (strain ATCC 700542 / DSM 9946 / NBRC 106475 / NCIMB 13440 / VI-R2)</name>
    <name type="common">Thermus silvanus</name>
    <dbReference type="NCBI Taxonomy" id="526227"/>
    <lineage>
        <taxon>Bacteria</taxon>
        <taxon>Thermotogati</taxon>
        <taxon>Deinococcota</taxon>
        <taxon>Deinococci</taxon>
        <taxon>Thermales</taxon>
        <taxon>Thermaceae</taxon>
        <taxon>Allomeiothermus</taxon>
    </lineage>
</organism>
<dbReference type="EMBL" id="CP002042">
    <property type="protein sequence ID" value="ADH64614.1"/>
    <property type="molecule type" value="Genomic_DNA"/>
</dbReference>
<dbReference type="InterPro" id="IPR015867">
    <property type="entry name" value="N-reg_PII/ATP_PRibTrfase_C"/>
</dbReference>
<dbReference type="AlphaFoldDB" id="D7BCB7"/>
<dbReference type="RefSeq" id="WP_013159149.1">
    <property type="nucleotide sequence ID" value="NC_014212.1"/>
</dbReference>
<protein>
    <submittedName>
        <fullName evidence="2">Uncharacterized protein</fullName>
    </submittedName>
</protein>
<sequence length="110" mass="12231">MKLEGEAKLLRVFIGEADKWQGRPLHEAIVAEARARGLAGASVFKGFEGYGAHSRIHSLKILQLSEDLPVLVEIVDTEEKIRAFLSVLDAMVQEGLVTMEKVEVIRYSPK</sequence>
<dbReference type="InterPro" id="IPR011322">
    <property type="entry name" value="N-reg_PII-like_a/b"/>
</dbReference>
<dbReference type="InterPro" id="IPR003793">
    <property type="entry name" value="UPF0166"/>
</dbReference>
<keyword evidence="3" id="KW-1185">Reference proteome</keyword>
<accession>D7BCB7</accession>
<reference evidence="2 3" key="1">
    <citation type="journal article" date="2010" name="Stand. Genomic Sci.">
        <title>Complete genome sequence of Meiothermus silvanus type strain (VI-R2).</title>
        <authorList>
            <person name="Sikorski J."/>
            <person name="Tindall B.J."/>
            <person name="Lowry S."/>
            <person name="Lucas S."/>
            <person name="Nolan M."/>
            <person name="Copeland A."/>
            <person name="Glavina Del Rio T."/>
            <person name="Tice H."/>
            <person name="Cheng J.F."/>
            <person name="Han C."/>
            <person name="Pitluck S."/>
            <person name="Liolios K."/>
            <person name="Ivanova N."/>
            <person name="Mavromatis K."/>
            <person name="Mikhailova N."/>
            <person name="Pati A."/>
            <person name="Goodwin L."/>
            <person name="Chen A."/>
            <person name="Palaniappan K."/>
            <person name="Land M."/>
            <person name="Hauser L."/>
            <person name="Chang Y.J."/>
            <person name="Jeffries C.D."/>
            <person name="Rohde M."/>
            <person name="Goker M."/>
            <person name="Woyke T."/>
            <person name="Bristow J."/>
            <person name="Eisen J.A."/>
            <person name="Markowitz V."/>
            <person name="Hugenholtz P."/>
            <person name="Kyrpides N.C."/>
            <person name="Klenk H.P."/>
            <person name="Lapidus A."/>
        </authorList>
    </citation>
    <scope>NUCLEOTIDE SEQUENCE [LARGE SCALE GENOMIC DNA]</scope>
    <source>
        <strain evidence="3">ATCC 700542 / DSM 9946 / VI-R2</strain>
    </source>
</reference>
<evidence type="ECO:0000313" key="2">
    <source>
        <dbReference type="EMBL" id="ADH64614.1"/>
    </source>
</evidence>
<name>D7BCB7_ALLS1</name>
<dbReference type="Proteomes" id="UP000001916">
    <property type="component" value="Chromosome"/>
</dbReference>
<dbReference type="Pfam" id="PF02641">
    <property type="entry name" value="DUF190"/>
    <property type="match status" value="1"/>
</dbReference>
<dbReference type="SUPFAM" id="SSF54913">
    <property type="entry name" value="GlnB-like"/>
    <property type="match status" value="1"/>
</dbReference>
<dbReference type="KEGG" id="msv:Mesil_2769"/>
<dbReference type="eggNOG" id="COG1993">
    <property type="taxonomic scope" value="Bacteria"/>
</dbReference>